<name>C0ECL0_9FIRM</name>
<dbReference type="EMBL" id="ACEC01000052">
    <property type="protein sequence ID" value="EEG30826.1"/>
    <property type="molecule type" value="Genomic_DNA"/>
</dbReference>
<sequence>MQRNRLINTALFAVIGTLYCWAVLTTIIQFSYLQFDALPLLLLCLEAVCAFLLLSYNKRVLLVGSVTIAALIVIWLLLGLRSGWTSAFFSDLAYILRMIISVDDYNPLYNYQMMLVIVILLSAFVCFSLRTTYNFYLLTGFGVAMFCITLNESKPVGLEFPVLCFVLLTLLLAKLYVRYLRKKKLSSLCLGKYLLRALPLSLAVVLLASAVSIPFSGVEPASILRYDTFQEFIDLGLFNGSKKTSQFHKGEVNLGGDLNPTDTPVLRVTADQPLYLTGSINDEYTGHSWKQSQSEFNTYPTDVPTVDTATAMWLYGQFFPSYMHVQTLDITYLYEDYALFAPSKTLSISGLGDNWVYINNLGEFETNKRISENKSYQISYLINDLISQGQVGQFSENLGALAPDLNPNSFAVPVFNEQSLVSEYNWNADRLAEYALDLKETYTALPNSVTQRTRDLASQISEEYSGTAAKATAIRDYLVNNYTYSLSPGPANRGQDFVDQFLFDTKKGYCTSFASAMAVLCRSVGIPARYVEGYAMPAQQEADGSYLVKTRNAHAWAEIYLDQYGWVKMEATPPYTYAEESGEKPQILLDEDEKNPEDLQQNLEDLGIDPLKSDPNASSGDEIGVESQSSGADPLPDLSQQQSTTAGAPVGLIVGSVLFCLAAAAVALRIRRRKLRELPDAPLDAELARASFEQILKLASFSGNAIQPGETPLAFCQRLSAKAGDIPLEEAARLYSAQQYGGAELTQEQVGLIRSACRRYDTLVRAQSKSIRYLFYKYLLHRI</sequence>
<feature type="transmembrane region" description="Helical" evidence="2">
    <location>
        <begin position="197"/>
        <end position="215"/>
    </location>
</feature>
<evidence type="ECO:0000313" key="4">
    <source>
        <dbReference type="EMBL" id="EEG30826.1"/>
    </source>
</evidence>
<dbReference type="InterPro" id="IPR021878">
    <property type="entry name" value="TgpA_N"/>
</dbReference>
<dbReference type="eggNOG" id="COG1305">
    <property type="taxonomic scope" value="Bacteria"/>
</dbReference>
<evidence type="ECO:0000313" key="5">
    <source>
        <dbReference type="Proteomes" id="UP000003340"/>
    </source>
</evidence>
<dbReference type="Pfam" id="PF13559">
    <property type="entry name" value="DUF4129"/>
    <property type="match status" value="1"/>
</dbReference>
<feature type="transmembrane region" description="Helical" evidence="2">
    <location>
        <begin position="61"/>
        <end position="80"/>
    </location>
</feature>
<keyword evidence="5" id="KW-1185">Reference proteome</keyword>
<dbReference type="InterPro" id="IPR025403">
    <property type="entry name" value="TgpA-like_C"/>
</dbReference>
<dbReference type="SUPFAM" id="SSF54001">
    <property type="entry name" value="Cysteine proteinases"/>
    <property type="match status" value="1"/>
</dbReference>
<protein>
    <submittedName>
        <fullName evidence="4">Transglutaminase-like protein</fullName>
    </submittedName>
</protein>
<keyword evidence="2" id="KW-1133">Transmembrane helix</keyword>
<reference evidence="4 5" key="2">
    <citation type="submission" date="2009-02" db="EMBL/GenBank/DDBJ databases">
        <title>Draft genome sequence of Clostridium methylpentosum (DSM 5476).</title>
        <authorList>
            <person name="Sudarsanam P."/>
            <person name="Ley R."/>
            <person name="Guruge J."/>
            <person name="Turnbaugh P.J."/>
            <person name="Mahowald M."/>
            <person name="Liep D."/>
            <person name="Gordon J."/>
        </authorList>
    </citation>
    <scope>NUCLEOTIDE SEQUENCE [LARGE SCALE GENOMIC DNA]</scope>
    <source>
        <strain evidence="4 5">DSM 5476</strain>
    </source>
</reference>
<dbReference type="HOGENOM" id="CLU_020115_0_0_9"/>
<dbReference type="STRING" id="537013.CLOSTMETH_01581"/>
<dbReference type="PANTHER" id="PTHR42736">
    <property type="entry name" value="PROTEIN-GLUTAMINE GAMMA-GLUTAMYLTRANSFERASE"/>
    <property type="match status" value="1"/>
</dbReference>
<feature type="transmembrane region" description="Helical" evidence="2">
    <location>
        <begin position="7"/>
        <end position="31"/>
    </location>
</feature>
<comment type="caution">
    <text evidence="4">The sequence shown here is derived from an EMBL/GenBank/DDBJ whole genome shotgun (WGS) entry which is preliminary data.</text>
</comment>
<evidence type="ECO:0000259" key="3">
    <source>
        <dbReference type="SMART" id="SM00460"/>
    </source>
</evidence>
<gene>
    <name evidence="4" type="ORF">CLOSTMETH_01581</name>
</gene>
<feature type="transmembrane region" description="Helical" evidence="2">
    <location>
        <begin position="134"/>
        <end position="151"/>
    </location>
</feature>
<feature type="transmembrane region" description="Helical" evidence="2">
    <location>
        <begin position="108"/>
        <end position="127"/>
    </location>
</feature>
<dbReference type="SMART" id="SM00460">
    <property type="entry name" value="TGc"/>
    <property type="match status" value="1"/>
</dbReference>
<feature type="transmembrane region" description="Helical" evidence="2">
    <location>
        <begin position="646"/>
        <end position="668"/>
    </location>
</feature>
<dbReference type="InterPro" id="IPR038765">
    <property type="entry name" value="Papain-like_cys_pep_sf"/>
</dbReference>
<dbReference type="Gene3D" id="3.10.620.30">
    <property type="match status" value="1"/>
</dbReference>
<dbReference type="Pfam" id="PF11992">
    <property type="entry name" value="TgpA_N"/>
    <property type="match status" value="1"/>
</dbReference>
<keyword evidence="2" id="KW-0812">Transmembrane</keyword>
<evidence type="ECO:0000256" key="2">
    <source>
        <dbReference type="SAM" id="Phobius"/>
    </source>
</evidence>
<feature type="transmembrane region" description="Helical" evidence="2">
    <location>
        <begin position="157"/>
        <end position="177"/>
    </location>
</feature>
<feature type="domain" description="Transglutaminase-like" evidence="3">
    <location>
        <begin position="502"/>
        <end position="573"/>
    </location>
</feature>
<dbReference type="Pfam" id="PF01841">
    <property type="entry name" value="Transglut_core"/>
    <property type="match status" value="1"/>
</dbReference>
<dbReference type="AlphaFoldDB" id="C0ECL0"/>
<evidence type="ECO:0000256" key="1">
    <source>
        <dbReference type="SAM" id="MobiDB-lite"/>
    </source>
</evidence>
<proteinExistence type="predicted"/>
<dbReference type="InterPro" id="IPR052901">
    <property type="entry name" value="Bact_TGase-like"/>
</dbReference>
<keyword evidence="2" id="KW-0472">Membrane</keyword>
<dbReference type="Proteomes" id="UP000003340">
    <property type="component" value="Unassembled WGS sequence"/>
</dbReference>
<dbReference type="InterPro" id="IPR002931">
    <property type="entry name" value="Transglutaminase-like"/>
</dbReference>
<dbReference type="PANTHER" id="PTHR42736:SF1">
    <property type="entry name" value="PROTEIN-GLUTAMINE GAMMA-GLUTAMYLTRANSFERASE"/>
    <property type="match status" value="1"/>
</dbReference>
<reference evidence="4 5" key="1">
    <citation type="submission" date="2009-01" db="EMBL/GenBank/DDBJ databases">
        <authorList>
            <person name="Fulton L."/>
            <person name="Clifton S."/>
            <person name="Fulton B."/>
            <person name="Xu J."/>
            <person name="Minx P."/>
            <person name="Pepin K.H."/>
            <person name="Johnson M."/>
            <person name="Bhonagiri V."/>
            <person name="Nash W.E."/>
            <person name="Mardis E.R."/>
            <person name="Wilson R.K."/>
        </authorList>
    </citation>
    <scope>NUCLEOTIDE SEQUENCE [LARGE SCALE GENOMIC DNA]</scope>
    <source>
        <strain evidence="4 5">DSM 5476</strain>
    </source>
</reference>
<feature type="region of interest" description="Disordered" evidence="1">
    <location>
        <begin position="606"/>
        <end position="643"/>
    </location>
</feature>
<organism evidence="4 5">
    <name type="scientific">[Clostridium] methylpentosum DSM 5476</name>
    <dbReference type="NCBI Taxonomy" id="537013"/>
    <lineage>
        <taxon>Bacteria</taxon>
        <taxon>Bacillati</taxon>
        <taxon>Bacillota</taxon>
        <taxon>Clostridia</taxon>
        <taxon>Eubacteriales</taxon>
        <taxon>Oscillospiraceae</taxon>
        <taxon>Oscillospiraceae incertae sedis</taxon>
    </lineage>
</organism>
<feature type="transmembrane region" description="Helical" evidence="2">
    <location>
        <begin position="37"/>
        <end position="54"/>
    </location>
</feature>
<accession>C0ECL0</accession>